<feature type="domain" description="C2H2-type" evidence="20">
    <location>
        <begin position="3767"/>
        <end position="3794"/>
    </location>
</feature>
<feature type="domain" description="C2H2-type" evidence="20">
    <location>
        <begin position="3655"/>
        <end position="3682"/>
    </location>
</feature>
<feature type="domain" description="C2H2-type" evidence="20">
    <location>
        <begin position="850"/>
        <end position="877"/>
    </location>
</feature>
<feature type="region of interest" description="Disordered" evidence="19">
    <location>
        <begin position="3098"/>
        <end position="3117"/>
    </location>
</feature>
<feature type="compositionally biased region" description="Polar residues" evidence="19">
    <location>
        <begin position="1993"/>
        <end position="2005"/>
    </location>
</feature>
<proteinExistence type="inferred from homology"/>
<evidence type="ECO:0000256" key="5">
    <source>
        <dbReference type="ARBA" id="ARBA00022723"/>
    </source>
</evidence>
<feature type="domain" description="C2H2-type" evidence="20">
    <location>
        <begin position="509"/>
        <end position="536"/>
    </location>
</feature>
<feature type="domain" description="C2H2-type" evidence="20">
    <location>
        <begin position="620"/>
        <end position="647"/>
    </location>
</feature>
<dbReference type="FunFam" id="3.30.160.60:FF:000024">
    <property type="entry name" value="zinc finger protein 140 isoform X1"/>
    <property type="match status" value="1"/>
</dbReference>
<dbReference type="FunFam" id="3.30.160.60:FF:000056">
    <property type="entry name" value="Zinc finger and SCAN domain-containing 20"/>
    <property type="match status" value="1"/>
</dbReference>
<dbReference type="FunFam" id="3.30.160.60:FF:000773">
    <property type="entry name" value="Zinc finger protein 44"/>
    <property type="match status" value="1"/>
</dbReference>
<dbReference type="STRING" id="391180.A0A2Y9IGP3"/>
<feature type="domain" description="C2H2-type" evidence="20">
    <location>
        <begin position="425"/>
        <end position="452"/>
    </location>
</feature>
<dbReference type="FunFam" id="3.30.160.60:FF:002343">
    <property type="entry name" value="Zinc finger protein 33A"/>
    <property type="match status" value="6"/>
</dbReference>
<evidence type="ECO:0000256" key="17">
    <source>
        <dbReference type="PROSITE-ProRule" id="PRU00042"/>
    </source>
</evidence>
<dbReference type="GO" id="GO:0032502">
    <property type="term" value="P:developmental process"/>
    <property type="evidence" value="ECO:0007669"/>
    <property type="project" value="UniProtKB-ARBA"/>
</dbReference>
<reference evidence="23" key="1">
    <citation type="submission" date="2025-08" db="UniProtKB">
        <authorList>
            <consortium name="RefSeq"/>
        </authorList>
    </citation>
    <scope>IDENTIFICATION</scope>
    <source>
        <tissue evidence="23">Blood</tissue>
    </source>
</reference>
<feature type="region of interest" description="Disordered" evidence="19">
    <location>
        <begin position="1334"/>
        <end position="1368"/>
    </location>
</feature>
<accession>A0A2Y9IGP3</accession>
<dbReference type="Pfam" id="PF02023">
    <property type="entry name" value="SCAN"/>
    <property type="match status" value="2"/>
</dbReference>
<dbReference type="PANTHER" id="PTHR23226:SF366">
    <property type="entry name" value="ZINC FINGER PROTEIN ZFP2"/>
    <property type="match status" value="1"/>
</dbReference>
<feature type="domain" description="C2H2-type" evidence="20">
    <location>
        <begin position="311"/>
        <end position="338"/>
    </location>
</feature>
<feature type="domain" description="C2H2-type" evidence="20">
    <location>
        <begin position="3148"/>
        <end position="3175"/>
    </location>
</feature>
<dbReference type="KEGG" id="elk:111138601"/>
<dbReference type="GO" id="GO:0000978">
    <property type="term" value="F:RNA polymerase II cis-regulatory region sequence-specific DNA binding"/>
    <property type="evidence" value="ECO:0007669"/>
    <property type="project" value="TreeGrafter"/>
</dbReference>
<dbReference type="FunFam" id="3.30.160.60:FF:001155">
    <property type="entry name" value="Zinc finger 30C"/>
    <property type="match status" value="1"/>
</dbReference>
<feature type="domain" description="C2H2-type" evidence="20">
    <location>
        <begin position="878"/>
        <end position="905"/>
    </location>
</feature>
<feature type="compositionally biased region" description="Basic and acidic residues" evidence="19">
    <location>
        <begin position="235"/>
        <end position="246"/>
    </location>
</feature>
<sequence length="3870" mass="426870">MATALVLQTSEMQEGLQAVKVEEKEGDCGCGQESGLPRENPHTREIFRRRFRQFCYQETPGPREALRRLRELCHQWLRPETHSKEQIVELLVLEQFLTILPEELQAWMREHRPESGEQAVTALEDLERELDEPGELVEDGSTEVPSYACEQGEFAKEKAARGPAQELPGGRPQPLEELHRCRARELRPVPIGGAARTWNVELGPERELSTETRPLVEAPEKPNSDAAQMPECGDPCERDGRLERQRPNSSVERPYVCGECGKSFTQNSILIEHQRTHTGEKPYECEECGRAFGQRSGLFQHQRLHTGEKRYQCGICGKAFSQNAGLFHHLRIHTGEKPFQCGQCSKSFSRRSVLIKHQRIHTGERPYKCEECGKNFIYHCNLVQHRKQRFCPGGKPHECEECGKAFSQHSRLVEHQRVHTGDRPYKCEECGKTFRGRTVLIRHKIIHTGEKPYKCNECDKAFGRWSALNQHQRLHTGEKHYHCNECGKAFSQKAGLFHHLKIHTRDKPYHCTQCNKSFSRRSILTQHQGVHTGAKPYECSECGKAFVYNSSLVSHQEIHHKEKCHQCKECGKSFSQSGLVQHQRIHTGEKPYKCDVCGKAFIQRTSLVEHQRIHTGERPYKCDECGKAFTQRSVLTEHQRIHTGERPYKCDECGNTFRGITSLIQHQRIHTGEKPYQCDECGKAFRQRSDLSKHQRTHARGGPCTCKECGESFRQTSALTQHQSTHRGEKLYRCKECGKAFNRGRELLQHQQLHDLLLAATGERRHRCSECGKGFTQSSVLVQHRRTHTGEKPYECEECGKTFSQRSGLIEHQRSHTGEKPYKCKECGKAFSASNGLIRHRRIHTGEKPYECEACGKAFRLSSYLAQHQRIHTGEKRYRCPECGKAFSQNAGLFQHLRVHTGEKPYPCGQCGKRFSRRTLLVKHQRSHTGERPFACEQCGKAFGHHCNLVRHFRTHTVAKLASFRAGLINHKLEASFRDSCDHVLRVRQSPPCGVRLETPACDASEPARSPGCLGCSDTFPALTIQFHYGRLSSLVDVLLISRTPELPGWCYAHSVGAQAENARPWSSSLTRARSLLLPFRVMSPAAYSKEEMCIRAHKSPGIYPGCLQCARVAHSALPNVPAAGTLCGGRRRAASFRLAAPRLCPPISRAPPCQSADPAVRDLSPSLARIVPEHLPRDLLQPNSAPSEAAVGASLVLAPAWAPLPAHRVGLRDSAGHHPVWSPAPQPLAPCSPHFTSSSFSKLQSHSLALHSREAPEWLRQKVPLTRPPAVAPATPSPQLWTLSGAGVVPPRPLSFPPHLQPQIPARPRVPSRRPLPCPTLCPALCPPGTARQGQDNRCHQPLSARRPFQPVRNGKPGGASAKPSALSVQGGHMRRCGLLPAVDLVLGAAGTLLQSRGPELGGACLCKSRWPYCTEVNEDTSSDCAVLRPIVWPGEVPHEGVERSQPPSAVSLPRARGLRGGCEYLGDTRRFRGIGAKCSDTGKSRAIQGRWCSRRTELTWSRGYKEVAPASAHTAQKMPQRLAGQTLASEMQRSAHRLREGRERWVSPTADAGSLHFRSCTPAWTRRGWGPGRCRAPRKPLPHISLRPQSLRSSSGRCSALLPGTWTALPHHMPHHMARPYTQGPPHPACGKSFLKGLLATPHSQPYPQAANATALPPPGGPAPLSPVPPAPGSSVFLQVLQRGHRLLRALGAALPHPGLQLLGQDGQELLQHQQLHDLLLAVGLRPQPLAAELPQLAQCLAGPRGLLVAELPEAQAAELLSAGAALPRAPFCADLGLALAKRTSQKRLCKRKHVAALGIPQQACCALGKPGLAKDWTPEAPAEVPAVPSSQLITTTVRGSIHTDQGSLASAFRGRGPVHKPQRARLPTLNDRGFAHTALASPAPAPSPPPEVRGPVHTALGSASPIFRHQSAVHSPSEPGSRLPRSEALSPTTASVTPDPKIRSLVHTAPGSPAPAHRGLSHVHTAPASTTPANQGRRPRTHSPGEHSSCHPTTKAPSTQPHPSDPGSRLPREVRGPRSRPHSASEPGSRPPPEVRGFAHKPREPGSHLASGQHGGRKRLAGHLRRPGHPGGTRRARNTCGSDCWSADQKLKKHVQQRRGGPATRSGGLSAKVPKRLLPPLAQPSSGFARNAVPASLGLRPPFSLVRPEDPRRRPAHARNGINGGSRSDYTQPDADGKWVKTAKPRNVPLSLDLWFPHRCHRGRLLCKHLLLLCLVWVLGTVISSCRCSSMTTTSSPLSGRRSRTRACSSSGRMVRNCSSTSSSTICSLLRVSGRSQRRQSSRSRLSASRGPVVSSYRNCLNCLHSGSCPRPELFPGSLNPCPQVEQRSSFPVRGPSFFRFRGAGECAFASAIAIPSVSLLPLCPRSFLFTVSSCQFVPRELIRSFRTPQAPAPSPPPRPAGTLSQKAPLHPGNKLLPSPGLQDFPSRSAVTTHPAPTRRGSRWRSTKVRGPHPAPRPTPPLTVASALGMREDHGSIVSCFRRAEGGRSSAHSRRAALLLFLLVLLRPLPVARIVAVTVAVPAVVDGRGRECAVAGRRGLLSRAAERARGANARASPRRPEALAAAGVRAGPASPRGASGLRGRRAPRRAASPPPRARGVLGRAGPGHRGHEPRPHRRSKDQRRAVTTETARAGTSRPPGRTSDFRFRRVARRGNAGLSGTAGWRGEAARCSSPCLLPSGPERSHPGASPAAEGLNWGLPRRGACSRVHAPRLPGTSFRCLGCARSGGRGSCPFHSAAGRLATGLGAAAEGARPGCGRGEAVPRVARSRAGRQRLRTRGTAGEVDRLAGGRPEMARESKSSAALHADAAEERPGLLTGVLTVKVEEDDVPAPAVEAGAPGSPAPGPERSRRRFRGFRYPEAEGPREALSRLRELCRRWLRPETHSKEQIVELLVLEQFLTILPEELQAWVREQQPESGDEVVVLLEYLQRHLEEPGPQVLGGDQTQLLCCKMAVLTPAQRPWSTELQPKKALLKRESLGSQASADRVLQVPGLAPGGHRRGHALVTARLPPQPQGLLKTEDVALASSLAWTQLDSSWRSFHGEERQENCGGLTPLGGAMQAEIADPRLDEQHPGQETGEMPCPVGEDTAQVPAHTEAGEQEGRLPRKQKNDTGSRRHYCHECGKSFAQSSGLTKHRRIHTGEKPYECEDCGKTFIGSSALVIHQRVHTGEKPYECDECGKVFSHSSNLIKHQRTHTGEKPYECEDCGKTFSQSCSLLEHHKIHTGEKPYQCSMCGKAFRRNSHLLRHQRIHGDRNAPVSYKCHECERSFTCNRSLIEHQKIHTGEKPYQCDTCGKGFTRTSYLVQHRRSHVGKKPYKCEHCLKVFPHSSRHAPHPRVHTKEKSCKCNECGKAFSYCSALIRHQRTHTGEKPYKCNECEKAFSRSENLINHQRIHTGDKPYKCDQCGKGFIEGPSLTQHQRIHTGEKPYKCDECGKAFSQRTHLVQHQRIHTGEKPYTCNECGKAFSQRGHFMEHQKIHTGEKPFKCDECDKTFTRSTHLTQHQKIHTGEKTYKCNECGKAFNGPSTFIRHHMIHTGEKPYECNECGKAFSQHSNLTQHQKTHTGEKPYDCAECGKSFSYWSSLAQHLKIHTGEKPYKCAECGKAFSYCSSLTQHRRIHTREKPFACGECGKAFSYLSNLNQHQKTHTQEKAYECKECGKAFIRSSSLAKHERIHTGEKPYQCHECGKTFSYGSSLIQHRKIHTGERPYKCGECGRAFNQNIHLTQHQRIHTGAKPYACAACGKAFRHCSSLAQHQKTHAEEKPHQCGQCDKAFSQSSHLAQHRRVHTGEKPHQCGERDKAFSRGAHPTEHQTAHAAQKPCDGRECRKALSQRPRARSGDRPFGCGDCGKAFRYRSALSKHQRLHPGI</sequence>
<dbReference type="FunFam" id="3.30.160.60:FF:001178">
    <property type="entry name" value="zinc finger protein 287"/>
    <property type="match status" value="1"/>
</dbReference>
<dbReference type="FunFam" id="3.30.160.60:FF:000824">
    <property type="entry name" value="Zinc finger protein 184"/>
    <property type="match status" value="1"/>
</dbReference>
<dbReference type="GO" id="GO:0005634">
    <property type="term" value="C:nucleus"/>
    <property type="evidence" value="ECO:0007669"/>
    <property type="project" value="UniProtKB-SubCell"/>
</dbReference>
<feature type="compositionally biased region" description="Low complexity" evidence="19">
    <location>
        <begin position="2565"/>
        <end position="2584"/>
    </location>
</feature>
<evidence type="ECO:0000256" key="14">
    <source>
        <dbReference type="ARBA" id="ARBA00070948"/>
    </source>
</evidence>
<dbReference type="SUPFAM" id="SSF47353">
    <property type="entry name" value="Retrovirus capsid dimerization domain-like"/>
    <property type="match status" value="2"/>
</dbReference>
<dbReference type="RefSeq" id="XP_022346324.1">
    <property type="nucleotide sequence ID" value="XM_022490616.1"/>
</dbReference>
<feature type="domain" description="C2H2-type" evidence="20">
    <location>
        <begin position="3319"/>
        <end position="3346"/>
    </location>
</feature>
<dbReference type="SMART" id="SM00431">
    <property type="entry name" value="SCAN"/>
    <property type="match status" value="2"/>
</dbReference>
<dbReference type="Gene3D" id="1.10.4020.10">
    <property type="entry name" value="DNA breaking-rejoining enzymes"/>
    <property type="match status" value="2"/>
</dbReference>
<feature type="domain" description="C2H2-type" evidence="20">
    <location>
        <begin position="3347"/>
        <end position="3374"/>
    </location>
</feature>
<feature type="region of interest" description="Disordered" evidence="19">
    <location>
        <begin position="3072"/>
        <end position="3091"/>
    </location>
</feature>
<dbReference type="FunFam" id="3.30.160.60:FF:000144">
    <property type="entry name" value="zinc finger protein 181 isoform X1"/>
    <property type="match status" value="1"/>
</dbReference>
<dbReference type="SUPFAM" id="SSF57667">
    <property type="entry name" value="beta-beta-alpha zinc fingers"/>
    <property type="match status" value="28"/>
</dbReference>
<keyword evidence="11" id="KW-0238">DNA-binding</keyword>
<keyword evidence="22" id="KW-1185">Reference proteome</keyword>
<feature type="domain" description="C2H2-type" evidence="20">
    <location>
        <begin position="3459"/>
        <end position="3486"/>
    </location>
</feature>
<feature type="domain" description="C2H2-type" evidence="20">
    <location>
        <begin position="704"/>
        <end position="731"/>
    </location>
</feature>
<dbReference type="FunFam" id="3.30.160.60:FF:000737">
    <property type="entry name" value="Zinc finger protein 565"/>
    <property type="match status" value="1"/>
</dbReference>
<feature type="compositionally biased region" description="Basic residues" evidence="19">
    <location>
        <begin position="2443"/>
        <end position="2454"/>
    </location>
</feature>
<feature type="domain" description="C2H2-type" evidence="20">
    <location>
        <begin position="397"/>
        <end position="424"/>
    </location>
</feature>
<dbReference type="Proteomes" id="UP000248482">
    <property type="component" value="Unplaced"/>
</dbReference>
<evidence type="ECO:0000256" key="12">
    <source>
        <dbReference type="ARBA" id="ARBA00023163"/>
    </source>
</evidence>
<dbReference type="FunFam" id="3.30.160.60:FF:000252">
    <property type="entry name" value="Zinc finger protein 287"/>
    <property type="match status" value="1"/>
</dbReference>
<feature type="domain" description="C2H2-type" evidence="20">
    <location>
        <begin position="3683"/>
        <end position="3710"/>
    </location>
</feature>
<evidence type="ECO:0000313" key="23">
    <source>
        <dbReference type="RefSeq" id="XP_022346324.1"/>
    </source>
</evidence>
<feature type="domain" description="C2H2-type" evidence="20">
    <location>
        <begin position="283"/>
        <end position="310"/>
    </location>
</feature>
<dbReference type="CDD" id="cd07936">
    <property type="entry name" value="SCAN"/>
    <property type="match status" value="2"/>
</dbReference>
<feature type="region of interest" description="Disordered" evidence="19">
    <location>
        <begin position="2752"/>
        <end position="2813"/>
    </location>
</feature>
<feature type="domain" description="C2H2-type" evidence="20">
    <location>
        <begin position="367"/>
        <end position="396"/>
    </location>
</feature>
<dbReference type="FunFam" id="3.30.160.60:FF:000330">
    <property type="entry name" value="Zinc finger with KRAB and SCAN domains 1"/>
    <property type="match status" value="1"/>
</dbReference>
<feature type="region of interest" description="Disordered" evidence="19">
    <location>
        <begin position="2142"/>
        <end position="2179"/>
    </location>
</feature>
<dbReference type="FunFam" id="1.10.4020.10:FF:000001">
    <property type="entry name" value="zinc finger protein 263 isoform X1"/>
    <property type="match status" value="2"/>
</dbReference>
<feature type="region of interest" description="Disordered" evidence="19">
    <location>
        <begin position="1643"/>
        <end position="1671"/>
    </location>
</feature>
<dbReference type="FunFam" id="3.30.160.60:FF:000016">
    <property type="entry name" value="zinc finger protein 37 homolog"/>
    <property type="match status" value="2"/>
</dbReference>
<keyword evidence="13 18" id="KW-0539">Nucleus</keyword>
<dbReference type="FunFam" id="3.30.160.60:FF:001100">
    <property type="entry name" value="Zinc finger protein 184"/>
    <property type="match status" value="1"/>
</dbReference>
<dbReference type="FunFam" id="3.30.160.60:FF:000295">
    <property type="entry name" value="zinc finger protein 19"/>
    <property type="match status" value="4"/>
</dbReference>
<evidence type="ECO:0000256" key="11">
    <source>
        <dbReference type="ARBA" id="ARBA00023125"/>
    </source>
</evidence>
<organism evidence="22 23">
    <name type="scientific">Enhydra lutris kenyoni</name>
    <name type="common">northern sea otter</name>
    <dbReference type="NCBI Taxonomy" id="391180"/>
    <lineage>
        <taxon>Eukaryota</taxon>
        <taxon>Metazoa</taxon>
        <taxon>Chordata</taxon>
        <taxon>Craniata</taxon>
        <taxon>Vertebrata</taxon>
        <taxon>Euteleostomi</taxon>
        <taxon>Mammalia</taxon>
        <taxon>Eutheria</taxon>
        <taxon>Laurasiatheria</taxon>
        <taxon>Carnivora</taxon>
        <taxon>Caniformia</taxon>
        <taxon>Musteloidea</taxon>
        <taxon>Mustelidae</taxon>
        <taxon>Lutrinae</taxon>
        <taxon>Enhydra</taxon>
    </lineage>
</organism>
<evidence type="ECO:0000259" key="20">
    <source>
        <dbReference type="PROSITE" id="PS50157"/>
    </source>
</evidence>
<feature type="compositionally biased region" description="Basic and acidic residues" evidence="19">
    <location>
        <begin position="2786"/>
        <end position="2802"/>
    </location>
</feature>
<dbReference type="InterPro" id="IPR038269">
    <property type="entry name" value="SCAN_sf"/>
</dbReference>
<dbReference type="FunFam" id="3.30.160.60:FF:001518">
    <property type="entry name" value="Zinc finger with KRAB and SCAN domains 4"/>
    <property type="match status" value="1"/>
</dbReference>
<feature type="domain" description="C2H2-type" evidence="20">
    <location>
        <begin position="766"/>
        <end position="793"/>
    </location>
</feature>
<dbReference type="FunFam" id="3.30.160.60:FF:000135">
    <property type="entry name" value="Zinc finger protein 358"/>
    <property type="match status" value="1"/>
</dbReference>
<feature type="domain" description="C2H2-type" evidence="20">
    <location>
        <begin position="906"/>
        <end position="933"/>
    </location>
</feature>
<feature type="domain" description="C2H2-type" evidence="20">
    <location>
        <begin position="339"/>
        <end position="366"/>
    </location>
</feature>
<dbReference type="OrthoDB" id="6077919at2759"/>
<feature type="compositionally biased region" description="Basic residues" evidence="19">
    <location>
        <begin position="2058"/>
        <end position="2080"/>
    </location>
</feature>
<feature type="domain" description="C2H2-type" evidence="20">
    <location>
        <begin position="3845"/>
        <end position="3870"/>
    </location>
</feature>
<evidence type="ECO:0000256" key="8">
    <source>
        <dbReference type="ARBA" id="ARBA00022833"/>
    </source>
</evidence>
<dbReference type="FunFam" id="3.30.160.60:FF:002090">
    <property type="entry name" value="Zinc finger protein 473"/>
    <property type="match status" value="5"/>
</dbReference>
<dbReference type="PANTHER" id="PTHR23226">
    <property type="entry name" value="ZINC FINGER AND SCAN DOMAIN-CONTAINING"/>
    <property type="match status" value="1"/>
</dbReference>
<evidence type="ECO:0000256" key="9">
    <source>
        <dbReference type="ARBA" id="ARBA00022843"/>
    </source>
</evidence>
<dbReference type="InterPro" id="IPR036236">
    <property type="entry name" value="Znf_C2H2_sf"/>
</dbReference>
<dbReference type="FunFam" id="3.30.160.60:FF:001087">
    <property type="entry name" value="Zinc finger and SCAN domain-containing protein 26"/>
    <property type="match status" value="2"/>
</dbReference>
<keyword evidence="5" id="KW-0479">Metal-binding</keyword>
<dbReference type="Gene3D" id="3.30.160.60">
    <property type="entry name" value="Classic Zinc Finger"/>
    <property type="match status" value="51"/>
</dbReference>
<feature type="domain" description="C2H2-type" evidence="20">
    <location>
        <begin position="3120"/>
        <end position="3147"/>
    </location>
</feature>
<keyword evidence="8" id="KW-0862">Zinc</keyword>
<feature type="compositionally biased region" description="Pro residues" evidence="19">
    <location>
        <begin position="1658"/>
        <end position="1671"/>
    </location>
</feature>
<feature type="region of interest" description="Disordered" evidence="19">
    <location>
        <begin position="1913"/>
        <end position="2114"/>
    </location>
</feature>
<keyword evidence="4" id="KW-1017">Isopeptide bond</keyword>
<name>A0A2Y9IGP3_ENHLU</name>
<dbReference type="FunFam" id="3.30.160.60:FF:000624">
    <property type="entry name" value="zinc finger protein 697"/>
    <property type="match status" value="1"/>
</dbReference>
<evidence type="ECO:0000256" key="6">
    <source>
        <dbReference type="ARBA" id="ARBA00022737"/>
    </source>
</evidence>
<feature type="domain" description="C2H2-type" evidence="20">
    <location>
        <begin position="3795"/>
        <end position="3822"/>
    </location>
</feature>
<feature type="domain" description="C2H2-type" evidence="20">
    <location>
        <begin position="537"/>
        <end position="564"/>
    </location>
</feature>
<keyword evidence="6" id="KW-0677">Repeat</keyword>
<evidence type="ECO:0000256" key="15">
    <source>
        <dbReference type="ARBA" id="ARBA00078507"/>
    </source>
</evidence>
<feature type="domain" description="SCAN box" evidence="21">
    <location>
        <begin position="48"/>
        <end position="130"/>
    </location>
</feature>
<feature type="domain" description="C2H2-type" evidence="20">
    <location>
        <begin position="453"/>
        <end position="480"/>
    </location>
</feature>
<feature type="domain" description="C2H2-type" evidence="20">
    <location>
        <begin position="794"/>
        <end position="821"/>
    </location>
</feature>
<dbReference type="FunFam" id="3.30.160.60:FF:001442">
    <property type="entry name" value="zinc finger protein 696"/>
    <property type="match status" value="1"/>
</dbReference>
<dbReference type="FunFam" id="3.30.160.60:FF:000058">
    <property type="entry name" value="Zinc finger protein 2 homolog"/>
    <property type="match status" value="1"/>
</dbReference>
<feature type="domain" description="C2H2-type" evidence="20">
    <location>
        <begin position="565"/>
        <end position="591"/>
    </location>
</feature>
<feature type="domain" description="C2H2-type" evidence="20">
    <location>
        <begin position="3487"/>
        <end position="3514"/>
    </location>
</feature>
<gene>
    <name evidence="23" type="primary">LOC111138601</name>
</gene>
<dbReference type="GeneID" id="111138601"/>
<feature type="domain" description="C2H2-type" evidence="20">
    <location>
        <begin position="648"/>
        <end position="675"/>
    </location>
</feature>
<feature type="domain" description="C2H2-type" evidence="20">
    <location>
        <begin position="676"/>
        <end position="703"/>
    </location>
</feature>
<feature type="region of interest" description="Disordered" evidence="19">
    <location>
        <begin position="1881"/>
        <end position="1901"/>
    </location>
</feature>
<dbReference type="InterPro" id="IPR013087">
    <property type="entry name" value="Znf_C2H2_type"/>
</dbReference>
<feature type="domain" description="C2H2-type" evidence="20">
    <location>
        <begin position="3204"/>
        <end position="3231"/>
    </location>
</feature>
<dbReference type="FunFam" id="3.30.160.60:FF:000005">
    <property type="entry name" value="Zinc finger protein 14 homolog"/>
    <property type="match status" value="1"/>
</dbReference>
<dbReference type="GO" id="GO:0008270">
    <property type="term" value="F:zinc ion binding"/>
    <property type="evidence" value="ECO:0007669"/>
    <property type="project" value="UniProtKB-KW"/>
</dbReference>
<feature type="domain" description="C2H2-type" evidence="20">
    <location>
        <begin position="3176"/>
        <end position="3203"/>
    </location>
</feature>
<feature type="domain" description="C2H2-type" evidence="20">
    <location>
        <begin position="3571"/>
        <end position="3598"/>
    </location>
</feature>
<evidence type="ECO:0000256" key="13">
    <source>
        <dbReference type="ARBA" id="ARBA00023242"/>
    </source>
</evidence>
<dbReference type="FunFam" id="3.30.160.60:FF:001049">
    <property type="entry name" value="zinc finger protein 319"/>
    <property type="match status" value="1"/>
</dbReference>
<evidence type="ECO:0000256" key="19">
    <source>
        <dbReference type="SAM" id="MobiDB-lite"/>
    </source>
</evidence>
<dbReference type="FunFam" id="3.30.160.60:FF:000478">
    <property type="entry name" value="Zinc finger protein 133"/>
    <property type="match status" value="1"/>
</dbReference>
<dbReference type="FunFam" id="3.30.160.60:FF:001630">
    <property type="entry name" value="Zinc finger protein 888"/>
    <property type="match status" value="1"/>
</dbReference>
<keyword evidence="12" id="KW-0804">Transcription</keyword>
<dbReference type="FunFam" id="3.30.160.60:FF:001085">
    <property type="entry name" value="Zinc finger protein 184"/>
    <property type="match status" value="1"/>
</dbReference>
<feature type="domain" description="C2H2-type" evidence="20">
    <location>
        <begin position="3291"/>
        <end position="3318"/>
    </location>
</feature>
<feature type="compositionally biased region" description="Basic residues" evidence="19">
    <location>
        <begin position="2769"/>
        <end position="2780"/>
    </location>
</feature>
<protein>
    <recommendedName>
        <fullName evidence="14">Zinc finger and SCAN domain-containing protein 12</fullName>
    </recommendedName>
    <alternativeName>
        <fullName evidence="16">Zinc finger protein 307</fullName>
    </alternativeName>
    <alternativeName>
        <fullName evidence="15">Zinc finger protein 96</fullName>
    </alternativeName>
</protein>
<evidence type="ECO:0000256" key="10">
    <source>
        <dbReference type="ARBA" id="ARBA00023015"/>
    </source>
</evidence>
<feature type="domain" description="C2H2-type" evidence="20">
    <location>
        <begin position="3711"/>
        <end position="3738"/>
    </location>
</feature>
<feature type="compositionally biased region" description="Pro residues" evidence="19">
    <location>
        <begin position="1886"/>
        <end position="1895"/>
    </location>
</feature>
<dbReference type="FunFam" id="3.30.160.60:FF:000010">
    <property type="entry name" value="Zinc finger protein 34"/>
    <property type="match status" value="1"/>
</dbReference>
<dbReference type="FunFam" id="3.30.160.60:FF:000446">
    <property type="entry name" value="Zinc finger protein"/>
    <property type="match status" value="1"/>
</dbReference>
<feature type="domain" description="C2H2-type" evidence="20">
    <location>
        <begin position="934"/>
        <end position="961"/>
    </location>
</feature>
<feature type="domain" description="C2H2-type" evidence="20">
    <location>
        <begin position="3232"/>
        <end position="3259"/>
    </location>
</feature>
<dbReference type="PROSITE" id="PS50157">
    <property type="entry name" value="ZINC_FINGER_C2H2_2"/>
    <property type="match status" value="51"/>
</dbReference>
<evidence type="ECO:0000256" key="3">
    <source>
        <dbReference type="ARBA" id="ARBA00006991"/>
    </source>
</evidence>
<feature type="domain" description="C2H2-type" evidence="20">
    <location>
        <begin position="3375"/>
        <end position="3402"/>
    </location>
</feature>
<feature type="domain" description="C2H2-type" evidence="20">
    <location>
        <begin position="3431"/>
        <end position="3458"/>
    </location>
</feature>
<dbReference type="Pfam" id="PF00096">
    <property type="entry name" value="zf-C2H2"/>
    <property type="match status" value="44"/>
</dbReference>
<dbReference type="FunFam" id="3.30.160.60:FF:000642">
    <property type="entry name" value="Zinc finger with KRAB and SCAN domains 2"/>
    <property type="match status" value="1"/>
</dbReference>
<dbReference type="FunFam" id="3.30.160.60:FF:000944">
    <property type="entry name" value="zinc finger protein 232 isoform X1"/>
    <property type="match status" value="1"/>
</dbReference>
<dbReference type="FunFam" id="3.30.160.60:FF:000070">
    <property type="entry name" value="zinc finger protein 689 isoform X1"/>
    <property type="match status" value="1"/>
</dbReference>
<evidence type="ECO:0000259" key="21">
    <source>
        <dbReference type="PROSITE" id="PS50804"/>
    </source>
</evidence>
<evidence type="ECO:0000256" key="18">
    <source>
        <dbReference type="PROSITE-ProRule" id="PRU00187"/>
    </source>
</evidence>
<dbReference type="PROSITE" id="PS50804">
    <property type="entry name" value="SCAN_BOX"/>
    <property type="match status" value="2"/>
</dbReference>
<dbReference type="SMART" id="SM00355">
    <property type="entry name" value="ZnF_C2H2"/>
    <property type="match status" value="50"/>
</dbReference>
<evidence type="ECO:0000256" key="4">
    <source>
        <dbReference type="ARBA" id="ARBA00022499"/>
    </source>
</evidence>
<keyword evidence="7 17" id="KW-0863">Zinc-finger</keyword>
<feature type="domain" description="C2H2-type" evidence="20">
    <location>
        <begin position="255"/>
        <end position="282"/>
    </location>
</feature>
<feature type="compositionally biased region" description="Pro residues" evidence="19">
    <location>
        <begin position="2394"/>
        <end position="2403"/>
    </location>
</feature>
<dbReference type="SMART" id="SM00614">
    <property type="entry name" value="ZnF_BED"/>
    <property type="match status" value="5"/>
</dbReference>
<keyword evidence="9" id="KW-0832">Ubl conjugation</keyword>
<keyword evidence="10" id="KW-0805">Transcription regulation</keyword>
<feature type="region of interest" description="Disordered" evidence="19">
    <location>
        <begin position="2390"/>
        <end position="2466"/>
    </location>
</feature>
<feature type="domain" description="C2H2-type" evidence="20">
    <location>
        <begin position="3263"/>
        <end position="3290"/>
    </location>
</feature>
<feature type="domain" description="C2H2-type" evidence="20">
    <location>
        <begin position="3739"/>
        <end position="3766"/>
    </location>
</feature>
<feature type="domain" description="C2H2-type" evidence="20">
    <location>
        <begin position="3403"/>
        <end position="3430"/>
    </location>
</feature>
<evidence type="ECO:0000256" key="7">
    <source>
        <dbReference type="ARBA" id="ARBA00022771"/>
    </source>
</evidence>
<comment type="subcellular location">
    <subcellularLocation>
        <location evidence="2 18">Nucleus</location>
    </subcellularLocation>
</comment>
<dbReference type="FunFam" id="3.30.160.60:FF:000638">
    <property type="entry name" value="Zinc finger protein 184"/>
    <property type="match status" value="1"/>
</dbReference>
<evidence type="ECO:0000313" key="22">
    <source>
        <dbReference type="Proteomes" id="UP000248482"/>
    </source>
</evidence>
<dbReference type="FunFam" id="3.30.160.60:FF:001333">
    <property type="entry name" value="Zinc finger with KRAB and SCAN domains 4"/>
    <property type="match status" value="1"/>
</dbReference>
<feature type="domain" description="C2H2-type" evidence="20">
    <location>
        <begin position="3627"/>
        <end position="3654"/>
    </location>
</feature>
<evidence type="ECO:0000256" key="2">
    <source>
        <dbReference type="ARBA" id="ARBA00004123"/>
    </source>
</evidence>
<feature type="domain" description="C2H2-type" evidence="20">
    <location>
        <begin position="3515"/>
        <end position="3542"/>
    </location>
</feature>
<feature type="region of interest" description="Disordered" evidence="19">
    <location>
        <begin position="202"/>
        <end position="250"/>
    </location>
</feature>
<evidence type="ECO:0000256" key="1">
    <source>
        <dbReference type="ARBA" id="ARBA00003767"/>
    </source>
</evidence>
<dbReference type="InterPro" id="IPR003309">
    <property type="entry name" value="SCAN_dom"/>
</dbReference>
<dbReference type="FunFam" id="3.30.160.60:FF:000200">
    <property type="entry name" value="zinc finger protein 510 isoform X2"/>
    <property type="match status" value="1"/>
</dbReference>
<feature type="domain" description="C2H2-type" evidence="20">
    <location>
        <begin position="3543"/>
        <end position="3570"/>
    </location>
</feature>
<feature type="domain" description="C2H2-type" evidence="20">
    <location>
        <begin position="732"/>
        <end position="754"/>
    </location>
</feature>
<dbReference type="GO" id="GO:0000981">
    <property type="term" value="F:DNA-binding transcription factor activity, RNA polymerase II-specific"/>
    <property type="evidence" value="ECO:0007669"/>
    <property type="project" value="TreeGrafter"/>
</dbReference>
<feature type="domain" description="C2H2-type" evidence="20">
    <location>
        <begin position="481"/>
        <end position="508"/>
    </location>
</feature>
<feature type="domain" description="C2H2-type" evidence="20">
    <location>
        <begin position="592"/>
        <end position="619"/>
    </location>
</feature>
<feature type="domain" description="SCAN box" evidence="21">
    <location>
        <begin position="2853"/>
        <end position="2935"/>
    </location>
</feature>
<evidence type="ECO:0000256" key="16">
    <source>
        <dbReference type="ARBA" id="ARBA00079518"/>
    </source>
</evidence>
<feature type="domain" description="C2H2-type" evidence="20">
    <location>
        <begin position="822"/>
        <end position="849"/>
    </location>
</feature>
<feature type="region of interest" description="Disordered" evidence="19">
    <location>
        <begin position="2547"/>
        <end position="2646"/>
    </location>
</feature>
<comment type="function">
    <text evidence="1">May be involved in transcriptional regulation.</text>
</comment>
<dbReference type="PROSITE" id="PS00028">
    <property type="entry name" value="ZINC_FINGER_C2H2_1"/>
    <property type="match status" value="48"/>
</dbReference>
<comment type="similarity">
    <text evidence="3">Belongs to the krueppel C2H2-type zinc-finger protein family.</text>
</comment>
<feature type="compositionally biased region" description="Basic and acidic residues" evidence="19">
    <location>
        <begin position="3099"/>
        <end position="3117"/>
    </location>
</feature>
<feature type="domain" description="C2H2-type" evidence="20">
    <location>
        <begin position="3599"/>
        <end position="3626"/>
    </location>
</feature>